<dbReference type="Proteomes" id="UP001595696">
    <property type="component" value="Unassembled WGS sequence"/>
</dbReference>
<keyword evidence="3" id="KW-1185">Reference proteome</keyword>
<dbReference type="GO" id="GO:0016787">
    <property type="term" value="F:hydrolase activity"/>
    <property type="evidence" value="ECO:0007669"/>
    <property type="project" value="UniProtKB-KW"/>
</dbReference>
<comment type="caution">
    <text evidence="2">The sequence shown here is derived from an EMBL/GenBank/DDBJ whole genome shotgun (WGS) entry which is preliminary data.</text>
</comment>
<evidence type="ECO:0000259" key="1">
    <source>
        <dbReference type="Pfam" id="PF12146"/>
    </source>
</evidence>
<feature type="domain" description="Serine aminopeptidase S33" evidence="1">
    <location>
        <begin position="20"/>
        <end position="127"/>
    </location>
</feature>
<evidence type="ECO:0000313" key="3">
    <source>
        <dbReference type="Proteomes" id="UP001595696"/>
    </source>
</evidence>
<protein>
    <submittedName>
        <fullName evidence="2">Alpha/beta hydrolase</fullName>
    </submittedName>
</protein>
<organism evidence="2 3">
    <name type="scientific">Nocardia jiangsuensis</name>
    <dbReference type="NCBI Taxonomy" id="1691563"/>
    <lineage>
        <taxon>Bacteria</taxon>
        <taxon>Bacillati</taxon>
        <taxon>Actinomycetota</taxon>
        <taxon>Actinomycetes</taxon>
        <taxon>Mycobacteriales</taxon>
        <taxon>Nocardiaceae</taxon>
        <taxon>Nocardia</taxon>
    </lineage>
</organism>
<keyword evidence="2" id="KW-0378">Hydrolase</keyword>
<accession>A0ABV8DSE6</accession>
<dbReference type="Gene3D" id="3.40.50.1820">
    <property type="entry name" value="alpha/beta hydrolase"/>
    <property type="match status" value="2"/>
</dbReference>
<dbReference type="RefSeq" id="WP_378612327.1">
    <property type="nucleotide sequence ID" value="NZ_JBHSAX010000010.1"/>
</dbReference>
<name>A0ABV8DSE6_9NOCA</name>
<dbReference type="Pfam" id="PF12146">
    <property type="entry name" value="Hydrolase_4"/>
    <property type="match status" value="1"/>
</dbReference>
<dbReference type="InterPro" id="IPR029058">
    <property type="entry name" value="AB_hydrolase_fold"/>
</dbReference>
<reference evidence="3" key="1">
    <citation type="journal article" date="2019" name="Int. J. Syst. Evol. Microbiol.">
        <title>The Global Catalogue of Microorganisms (GCM) 10K type strain sequencing project: providing services to taxonomists for standard genome sequencing and annotation.</title>
        <authorList>
            <consortium name="The Broad Institute Genomics Platform"/>
            <consortium name="The Broad Institute Genome Sequencing Center for Infectious Disease"/>
            <person name="Wu L."/>
            <person name="Ma J."/>
        </authorList>
    </citation>
    <scope>NUCLEOTIDE SEQUENCE [LARGE SCALE GENOMIC DNA]</scope>
    <source>
        <strain evidence="3">CGMCC 4.7330</strain>
    </source>
</reference>
<proteinExistence type="predicted"/>
<gene>
    <name evidence="2" type="ORF">ACFO0B_11210</name>
</gene>
<sequence length="209" mass="21948">MPYLIGARGRLHYRRRPLADPRAVLVLLPGSGQHSGHYHRFAALLGRAGIEAWLFDTAGQGLSEGDPAVPGTLAELTADAAALLGAVRVERPAEPLVLMGHSLGAATALGLLADSAPALAGLVLCGTPPRAIAAPPPPGLPVLAVHGVDDRRTPIDPVRDWTARHESVHLCEYSDAGHDLLHEPVHAKVGADIAAWVQDVTEGRSHPDR</sequence>
<dbReference type="InterPro" id="IPR051044">
    <property type="entry name" value="MAG_DAG_Lipase"/>
</dbReference>
<dbReference type="SUPFAM" id="SSF53474">
    <property type="entry name" value="alpha/beta-Hydrolases"/>
    <property type="match status" value="1"/>
</dbReference>
<dbReference type="PANTHER" id="PTHR11614">
    <property type="entry name" value="PHOSPHOLIPASE-RELATED"/>
    <property type="match status" value="1"/>
</dbReference>
<dbReference type="EMBL" id="JBHSAX010000010">
    <property type="protein sequence ID" value="MFC3962554.1"/>
    <property type="molecule type" value="Genomic_DNA"/>
</dbReference>
<evidence type="ECO:0000313" key="2">
    <source>
        <dbReference type="EMBL" id="MFC3962554.1"/>
    </source>
</evidence>
<dbReference type="InterPro" id="IPR022742">
    <property type="entry name" value="Hydrolase_4"/>
</dbReference>